<sequence>MRLSALLMGWLLALPALSAPVLEHQLRVTLKPQAHALAVTDTVVWPEPPAQAPTFLLHAGLNPKALKGAKLKPMGRVQGAIPLERYRLELEPGMQQVTLSYGGRLHHPLDEFGEGVGRSRQMTPGYIAEDGVYLGGGSGWVPFFEPEQRVTFTLDVKAPKGWSSVSQGAGSAGEGSTMRWTEHLPQDQIYLMAGPFHVSRQPAGPTEAQVYLREKNPQLARRYLDATGDYLELFSELMGEYPYAKFAMVENFWETGYGMPSFTLLGPRVLRLPFILYSSYPHEIVHNWWGNGVYVDYEAGNWSEGLTAYMADHLLKERKGEGAEYRRDQLQKYAEYVSGSRDFPLSAFTSRHSGASQAIGYGKSLMLFHMLRLRLGDEVFLEGLRHLYREYRFTEAAFADVRRSFEAVSGEALSEFFRHWVERPGAPRVDLEAVEIEKRVLNLTLAQKGPGKPFPLQVPVVVRMADGTLDEHRVILDDERTEISLPLSGEPQCAAIDPRFDLFRRLLPGELPVSLDSLLGADRLLLVVPSGGPESMRQTYRRLAEGWAGGQWGVSVRADDELESLPADRPVWLLGWANRYRKQLEDALGDSAQLTSDSIELEGRDWPQERRSFVLTASRRGGAPIAWMAADNPTAVSGLARKVPHYGKYGYLVFAGDAPDNQVKGQWPANSSPLVRRFDGAGGGCEVPPRKPLAGDSQRSRAPA</sequence>
<dbReference type="OrthoDB" id="9762302at2"/>
<dbReference type="InterPro" id="IPR027268">
    <property type="entry name" value="Peptidase_M4/M1_CTD_sf"/>
</dbReference>
<feature type="chain" id="PRO_5011729264" description="Peptidase M1 membrane alanine aminopeptidase domain-containing protein" evidence="2">
    <location>
        <begin position="19"/>
        <end position="704"/>
    </location>
</feature>
<dbReference type="InterPro" id="IPR034015">
    <property type="entry name" value="M1_LTA4H"/>
</dbReference>
<accession>A0A1G5Q6M2</accession>
<name>A0A1G5Q6M2_9GAMM</name>
<dbReference type="GO" id="GO:0008270">
    <property type="term" value="F:zinc ion binding"/>
    <property type="evidence" value="ECO:0007669"/>
    <property type="project" value="InterPro"/>
</dbReference>
<organism evidence="4 5">
    <name type="scientific">Thiohalomonas denitrificans</name>
    <dbReference type="NCBI Taxonomy" id="415747"/>
    <lineage>
        <taxon>Bacteria</taxon>
        <taxon>Pseudomonadati</taxon>
        <taxon>Pseudomonadota</taxon>
        <taxon>Gammaproteobacteria</taxon>
        <taxon>Thiohalomonadales</taxon>
        <taxon>Thiohalomonadaceae</taxon>
        <taxon>Thiohalomonas</taxon>
    </lineage>
</organism>
<evidence type="ECO:0000256" key="2">
    <source>
        <dbReference type="SAM" id="SignalP"/>
    </source>
</evidence>
<evidence type="ECO:0000259" key="3">
    <source>
        <dbReference type="Pfam" id="PF01433"/>
    </source>
</evidence>
<gene>
    <name evidence="4" type="ORF">SAMN03097708_01404</name>
</gene>
<dbReference type="PANTHER" id="PTHR45726:SF3">
    <property type="entry name" value="LEUKOTRIENE A-4 HYDROLASE"/>
    <property type="match status" value="1"/>
</dbReference>
<dbReference type="Gene3D" id="1.10.390.10">
    <property type="entry name" value="Neutral Protease Domain 2"/>
    <property type="match status" value="1"/>
</dbReference>
<reference evidence="4 5" key="1">
    <citation type="submission" date="2016-10" db="EMBL/GenBank/DDBJ databases">
        <authorList>
            <person name="de Groot N.N."/>
        </authorList>
    </citation>
    <scope>NUCLEOTIDE SEQUENCE [LARGE SCALE GENOMIC DNA]</scope>
    <source>
        <strain evidence="4 5">HLD2</strain>
    </source>
</reference>
<feature type="region of interest" description="Disordered" evidence="1">
    <location>
        <begin position="668"/>
        <end position="704"/>
    </location>
</feature>
<proteinExistence type="predicted"/>
<dbReference type="STRING" id="415747.SAMN03097708_01404"/>
<dbReference type="GO" id="GO:0008237">
    <property type="term" value="F:metallopeptidase activity"/>
    <property type="evidence" value="ECO:0007669"/>
    <property type="project" value="InterPro"/>
</dbReference>
<protein>
    <recommendedName>
        <fullName evidence="3">Peptidase M1 membrane alanine aminopeptidase domain-containing protein</fullName>
    </recommendedName>
</protein>
<feature type="signal peptide" evidence="2">
    <location>
        <begin position="1"/>
        <end position="18"/>
    </location>
</feature>
<keyword evidence="2" id="KW-0732">Signal</keyword>
<keyword evidence="5" id="KW-1185">Reference proteome</keyword>
<dbReference type="EMBL" id="FMWD01000004">
    <property type="protein sequence ID" value="SCZ57312.1"/>
    <property type="molecule type" value="Genomic_DNA"/>
</dbReference>
<dbReference type="InterPro" id="IPR014782">
    <property type="entry name" value="Peptidase_M1_dom"/>
</dbReference>
<dbReference type="SUPFAM" id="SSF55486">
    <property type="entry name" value="Metalloproteases ('zincins'), catalytic domain"/>
    <property type="match status" value="1"/>
</dbReference>
<dbReference type="Pfam" id="PF01433">
    <property type="entry name" value="Peptidase_M1"/>
    <property type="match status" value="1"/>
</dbReference>
<dbReference type="PANTHER" id="PTHR45726">
    <property type="entry name" value="LEUKOTRIENE A-4 HYDROLASE"/>
    <property type="match status" value="1"/>
</dbReference>
<evidence type="ECO:0000313" key="4">
    <source>
        <dbReference type="EMBL" id="SCZ57312.1"/>
    </source>
</evidence>
<dbReference type="RefSeq" id="WP_092994546.1">
    <property type="nucleotide sequence ID" value="NZ_FMWD01000004.1"/>
</dbReference>
<evidence type="ECO:0000313" key="5">
    <source>
        <dbReference type="Proteomes" id="UP000199648"/>
    </source>
</evidence>
<feature type="domain" description="Peptidase M1 membrane alanine aminopeptidase" evidence="3">
    <location>
        <begin position="282"/>
        <end position="420"/>
    </location>
</feature>
<dbReference type="AlphaFoldDB" id="A0A1G5Q6M2"/>
<dbReference type="Proteomes" id="UP000199648">
    <property type="component" value="Unassembled WGS sequence"/>
</dbReference>
<evidence type="ECO:0000256" key="1">
    <source>
        <dbReference type="SAM" id="MobiDB-lite"/>
    </source>
</evidence>